<evidence type="ECO:0000256" key="3">
    <source>
        <dbReference type="ARBA" id="ARBA00022771"/>
    </source>
</evidence>
<name>A0A267DEI8_9PLAT</name>
<dbReference type="FunFam" id="1.10.220.150:FF:000009">
    <property type="entry name" value="stromal membrane-associated protein 1 isoform X1"/>
    <property type="match status" value="1"/>
</dbReference>
<dbReference type="Pfam" id="PF01412">
    <property type="entry name" value="ArfGap"/>
    <property type="match status" value="1"/>
</dbReference>
<comment type="caution">
    <text evidence="8">The sequence shown here is derived from an EMBL/GenBank/DDBJ whole genome shotgun (WGS) entry which is preliminary data.</text>
</comment>
<dbReference type="CDD" id="cd08839">
    <property type="entry name" value="ArfGap_SMAP"/>
    <property type="match status" value="1"/>
</dbReference>
<evidence type="ECO:0000256" key="2">
    <source>
        <dbReference type="ARBA" id="ARBA00022723"/>
    </source>
</evidence>
<dbReference type="InterPro" id="IPR038508">
    <property type="entry name" value="ArfGAP_dom_sf"/>
</dbReference>
<feature type="region of interest" description="Disordered" evidence="6">
    <location>
        <begin position="465"/>
        <end position="494"/>
    </location>
</feature>
<organism evidence="8 10">
    <name type="scientific">Macrostomum lignano</name>
    <dbReference type="NCBI Taxonomy" id="282301"/>
    <lineage>
        <taxon>Eukaryota</taxon>
        <taxon>Metazoa</taxon>
        <taxon>Spiralia</taxon>
        <taxon>Lophotrochozoa</taxon>
        <taxon>Platyhelminthes</taxon>
        <taxon>Rhabditophora</taxon>
        <taxon>Macrostomorpha</taxon>
        <taxon>Macrostomida</taxon>
        <taxon>Macrostomidae</taxon>
        <taxon>Macrostomum</taxon>
    </lineage>
</organism>
<dbReference type="PRINTS" id="PR00405">
    <property type="entry name" value="REVINTRACTNG"/>
</dbReference>
<feature type="domain" description="Arf-GAP" evidence="7">
    <location>
        <begin position="23"/>
        <end position="146"/>
    </location>
</feature>
<protein>
    <recommendedName>
        <fullName evidence="7">Arf-GAP domain-containing protein</fullName>
    </recommendedName>
</protein>
<dbReference type="Proteomes" id="UP000215902">
    <property type="component" value="Unassembled WGS sequence"/>
</dbReference>
<feature type="region of interest" description="Disordered" evidence="6">
    <location>
        <begin position="352"/>
        <end position="392"/>
    </location>
</feature>
<feature type="compositionally biased region" description="Gly residues" evidence="6">
    <location>
        <begin position="246"/>
        <end position="257"/>
    </location>
</feature>
<evidence type="ECO:0000313" key="8">
    <source>
        <dbReference type="EMBL" id="PAA47117.1"/>
    </source>
</evidence>
<evidence type="ECO:0000313" key="9">
    <source>
        <dbReference type="EMBL" id="PAA84712.1"/>
    </source>
</evidence>
<feature type="compositionally biased region" description="Low complexity" evidence="6">
    <location>
        <begin position="363"/>
        <end position="392"/>
    </location>
</feature>
<dbReference type="OrthoDB" id="73919at2759"/>
<dbReference type="Gene3D" id="1.10.220.150">
    <property type="entry name" value="Arf GTPase activating protein"/>
    <property type="match status" value="1"/>
</dbReference>
<dbReference type="PANTHER" id="PTHR45705:SF1">
    <property type="entry name" value="FI20236P1"/>
    <property type="match status" value="1"/>
</dbReference>
<evidence type="ECO:0000259" key="7">
    <source>
        <dbReference type="PROSITE" id="PS50115"/>
    </source>
</evidence>
<evidence type="ECO:0000256" key="6">
    <source>
        <dbReference type="SAM" id="MobiDB-lite"/>
    </source>
</evidence>
<sequence>MSSSTGHRSGKLAAAKSEKDLLQDVLGMLLRDEDNKYCADCDAKSPRWASWNIGVFLCIRCAGIHRKLGVHISRVKSVNLDSWTAEQVAGVAAIGNSLARAAYEANVPDGFRRPQTDATLEQFIKAKYEEKRYLARDWVLPKPDPAAVYDLLKTNTAQRRAAAAANSAAADGVSPKLPAPAPAPARRSAGNTTAAVKPPPQAASQSKPEQPPPQQPQQPAPPSAVPQQPPPDLLGGLADDGFGDFSSGGGGGGGGGVASSHANDLAFLSEGSATTATAADLFASDSSNSANTAAAPKKSMKDSIMALYGQQNTAAAAAASSGGGGFLAHNQQQQHFGGMQYSMSTPQLASVANSTGYQPMPEQQQQYSFSQQQQYPFLQQQHQPQQQQQQQFSALYSQTAGALYSTGGQFGPPQFGGVPTPSSQQQQQQQQHYGFQPPGYVNNQSAYLLQIQSQMAGLNFKGAANSAGFPQQQQQPQQYAAQQQSAFAAGDFWN</sequence>
<dbReference type="SUPFAM" id="SSF57863">
    <property type="entry name" value="ArfGap/RecO-like zinc finger"/>
    <property type="match status" value="1"/>
</dbReference>
<dbReference type="InterPro" id="IPR037278">
    <property type="entry name" value="ARFGAP/RecO"/>
</dbReference>
<dbReference type="EMBL" id="NIVC01000364">
    <property type="protein sequence ID" value="PAA84712.1"/>
    <property type="molecule type" value="Genomic_DNA"/>
</dbReference>
<reference evidence="8 10" key="1">
    <citation type="submission" date="2017-06" db="EMBL/GenBank/DDBJ databases">
        <title>A platform for efficient transgenesis in Macrostomum lignano, a flatworm model organism for stem cell research.</title>
        <authorList>
            <person name="Berezikov E."/>
        </authorList>
    </citation>
    <scope>NUCLEOTIDE SEQUENCE [LARGE SCALE GENOMIC DNA]</scope>
    <source>
        <strain evidence="8">DV1</strain>
        <tissue evidence="8">Whole organism</tissue>
    </source>
</reference>
<feature type="region of interest" description="Disordered" evidence="6">
    <location>
        <begin position="407"/>
        <end position="433"/>
    </location>
</feature>
<dbReference type="InterPro" id="IPR001164">
    <property type="entry name" value="ArfGAP_dom"/>
</dbReference>
<keyword evidence="4" id="KW-0862">Zinc</keyword>
<dbReference type="AlphaFoldDB" id="A0A267DEI8"/>
<dbReference type="SMART" id="SM00105">
    <property type="entry name" value="ArfGap"/>
    <property type="match status" value="1"/>
</dbReference>
<dbReference type="PANTHER" id="PTHR45705">
    <property type="entry name" value="FI20236P1"/>
    <property type="match status" value="1"/>
</dbReference>
<evidence type="ECO:0000256" key="1">
    <source>
        <dbReference type="ARBA" id="ARBA00022468"/>
    </source>
</evidence>
<evidence type="ECO:0000256" key="4">
    <source>
        <dbReference type="ARBA" id="ARBA00022833"/>
    </source>
</evidence>
<dbReference type="GO" id="GO:0005737">
    <property type="term" value="C:cytoplasm"/>
    <property type="evidence" value="ECO:0007669"/>
    <property type="project" value="TreeGrafter"/>
</dbReference>
<proteinExistence type="predicted"/>
<keyword evidence="10" id="KW-1185">Reference proteome</keyword>
<feature type="compositionally biased region" description="Pro residues" evidence="6">
    <location>
        <begin position="209"/>
        <end position="232"/>
    </location>
</feature>
<keyword evidence="1" id="KW-0343">GTPase activation</keyword>
<keyword evidence="2" id="KW-0479">Metal-binding</keyword>
<accession>A0A267DEI8</accession>
<evidence type="ECO:0000313" key="10">
    <source>
        <dbReference type="Proteomes" id="UP000215902"/>
    </source>
</evidence>
<feature type="compositionally biased region" description="Low complexity" evidence="6">
    <location>
        <begin position="233"/>
        <end position="245"/>
    </location>
</feature>
<feature type="compositionally biased region" description="Low complexity" evidence="6">
    <location>
        <begin position="466"/>
        <end position="494"/>
    </location>
</feature>
<dbReference type="STRING" id="282301.A0A267DEI8"/>
<dbReference type="PROSITE" id="PS50115">
    <property type="entry name" value="ARFGAP"/>
    <property type="match status" value="1"/>
</dbReference>
<dbReference type="GO" id="GO:0008270">
    <property type="term" value="F:zinc ion binding"/>
    <property type="evidence" value="ECO:0007669"/>
    <property type="project" value="UniProtKB-KW"/>
</dbReference>
<gene>
    <name evidence="9" type="ORF">BOX15_Mlig033536g1</name>
    <name evidence="8" type="ORF">BOX15_Mlig033536g2</name>
</gene>
<dbReference type="InterPro" id="IPR051718">
    <property type="entry name" value="ARF_GTPase-activating"/>
</dbReference>
<dbReference type="GO" id="GO:0005096">
    <property type="term" value="F:GTPase activator activity"/>
    <property type="evidence" value="ECO:0007669"/>
    <property type="project" value="UniProtKB-KW"/>
</dbReference>
<evidence type="ECO:0000256" key="5">
    <source>
        <dbReference type="PROSITE-ProRule" id="PRU00288"/>
    </source>
</evidence>
<keyword evidence="3 5" id="KW-0863">Zinc-finger</keyword>
<dbReference type="InterPro" id="IPR044732">
    <property type="entry name" value="ArfGAP_SMAP1-like"/>
</dbReference>
<dbReference type="EMBL" id="NIVC01004566">
    <property type="protein sequence ID" value="PAA47117.1"/>
    <property type="molecule type" value="Genomic_DNA"/>
</dbReference>
<feature type="region of interest" description="Disordered" evidence="6">
    <location>
        <begin position="166"/>
        <end position="257"/>
    </location>
</feature>